<comment type="caution">
    <text evidence="1">The sequence shown here is derived from an EMBL/GenBank/DDBJ whole genome shotgun (WGS) entry which is preliminary data.</text>
</comment>
<protein>
    <recommendedName>
        <fullName evidence="3">MULE transposase domain-containing protein</fullName>
    </recommendedName>
</protein>
<reference evidence="1 2" key="1">
    <citation type="submission" date="2018-09" db="EMBL/GenBank/DDBJ databases">
        <title>Genomic investigation of the strawberry pathogen Phytophthora fragariae indicates pathogenicity is determined by transcriptional variation in three key races.</title>
        <authorList>
            <person name="Adams T.M."/>
            <person name="Armitage A.D."/>
            <person name="Sobczyk M.K."/>
            <person name="Bates H.J."/>
            <person name="Dunwell J.M."/>
            <person name="Nellist C.F."/>
            <person name="Harrison R.J."/>
        </authorList>
    </citation>
    <scope>NUCLEOTIDE SEQUENCE [LARGE SCALE GENOMIC DNA]</scope>
    <source>
        <strain evidence="1 2">SCRP249</strain>
    </source>
</reference>
<organism evidence="1 2">
    <name type="scientific">Phytophthora rubi</name>
    <dbReference type="NCBI Taxonomy" id="129364"/>
    <lineage>
        <taxon>Eukaryota</taxon>
        <taxon>Sar</taxon>
        <taxon>Stramenopiles</taxon>
        <taxon>Oomycota</taxon>
        <taxon>Peronosporomycetes</taxon>
        <taxon>Peronosporales</taxon>
        <taxon>Peronosporaceae</taxon>
        <taxon>Phytophthora</taxon>
    </lineage>
</organism>
<evidence type="ECO:0000313" key="2">
    <source>
        <dbReference type="Proteomes" id="UP000429607"/>
    </source>
</evidence>
<accession>A0A6A3MLK2</accession>
<sequence length="244" mass="26234">MDYALASDDDGPPGEELHESNLVLGSELDTGIDAVYAVQDRALREGKSVKVERSSGKGRKVWRLSSMEMGHLNCSATAKPTKHQMIELATFVSAVRASGSLSASALVSQVQERDGISLGKHKPTVYRAREAVNEVAGEIVQRSVEKIPQLLAEFARLNSGSTAVAERDGDGHVKRAIVIGDVFAAAVEARQNVLGIDCAHSKCPVYSGVQMILVGRDGNLKNTTIAFALVPTEDRDNYAWFLPS</sequence>
<proteinExistence type="predicted"/>
<evidence type="ECO:0000313" key="1">
    <source>
        <dbReference type="EMBL" id="KAE9028953.1"/>
    </source>
</evidence>
<dbReference type="EMBL" id="QXFV01000722">
    <property type="protein sequence ID" value="KAE9028953.1"/>
    <property type="molecule type" value="Genomic_DNA"/>
</dbReference>
<evidence type="ECO:0008006" key="3">
    <source>
        <dbReference type="Google" id="ProtNLM"/>
    </source>
</evidence>
<gene>
    <name evidence="1" type="ORF">PR001_g11628</name>
</gene>
<name>A0A6A3MLK2_9STRA</name>
<dbReference type="AlphaFoldDB" id="A0A6A3MLK2"/>
<dbReference type="Proteomes" id="UP000429607">
    <property type="component" value="Unassembled WGS sequence"/>
</dbReference>